<evidence type="ECO:0000313" key="7">
    <source>
        <dbReference type="EMBL" id="SIO45864.1"/>
    </source>
</evidence>
<dbReference type="OrthoDB" id="9785745at2"/>
<gene>
    <name evidence="7" type="ORF">SAMN05444165_3380</name>
</gene>
<evidence type="ECO:0000256" key="3">
    <source>
        <dbReference type="ARBA" id="ARBA00023125"/>
    </source>
</evidence>
<dbReference type="Pfam" id="PF03466">
    <property type="entry name" value="LysR_substrate"/>
    <property type="match status" value="1"/>
</dbReference>
<dbReference type="FunFam" id="1.10.10.10:FF:000001">
    <property type="entry name" value="LysR family transcriptional regulator"/>
    <property type="match status" value="1"/>
</dbReference>
<name>A0A1N6JN88_9BURK</name>
<evidence type="ECO:0000259" key="6">
    <source>
        <dbReference type="PROSITE" id="PS50931"/>
    </source>
</evidence>
<proteinExistence type="inferred from homology"/>
<dbReference type="GO" id="GO:0003700">
    <property type="term" value="F:DNA-binding transcription factor activity"/>
    <property type="evidence" value="ECO:0007669"/>
    <property type="project" value="InterPro"/>
</dbReference>
<protein>
    <submittedName>
        <fullName evidence="7">DNA-binding transcriptional regulator, LysR family</fullName>
    </submittedName>
</protein>
<organism evidence="7 8">
    <name type="scientific">Paraburkholderia phenazinium</name>
    <dbReference type="NCBI Taxonomy" id="60549"/>
    <lineage>
        <taxon>Bacteria</taxon>
        <taxon>Pseudomonadati</taxon>
        <taxon>Pseudomonadota</taxon>
        <taxon>Betaproteobacteria</taxon>
        <taxon>Burkholderiales</taxon>
        <taxon>Burkholderiaceae</taxon>
        <taxon>Paraburkholderia</taxon>
    </lineage>
</organism>
<dbReference type="Gene3D" id="3.40.190.290">
    <property type="match status" value="1"/>
</dbReference>
<reference evidence="7 8" key="1">
    <citation type="submission" date="2016-11" db="EMBL/GenBank/DDBJ databases">
        <authorList>
            <person name="Jaros S."/>
            <person name="Januszkiewicz K."/>
            <person name="Wedrychowicz H."/>
        </authorList>
    </citation>
    <scope>NUCLEOTIDE SEQUENCE [LARGE SCALE GENOMIC DNA]</scope>
    <source>
        <strain evidence="7 8">GAS95</strain>
    </source>
</reference>
<dbReference type="InterPro" id="IPR005119">
    <property type="entry name" value="LysR_subst-bd"/>
</dbReference>
<keyword evidence="3 7" id="KW-0238">DNA-binding</keyword>
<dbReference type="InterPro" id="IPR036390">
    <property type="entry name" value="WH_DNA-bd_sf"/>
</dbReference>
<dbReference type="PRINTS" id="PR00039">
    <property type="entry name" value="HTHLYSR"/>
</dbReference>
<evidence type="ECO:0000256" key="5">
    <source>
        <dbReference type="SAM" id="MobiDB-lite"/>
    </source>
</evidence>
<evidence type="ECO:0000313" key="8">
    <source>
        <dbReference type="Proteomes" id="UP000185151"/>
    </source>
</evidence>
<dbReference type="Proteomes" id="UP000185151">
    <property type="component" value="Unassembled WGS sequence"/>
</dbReference>
<accession>A0A1N6JN88</accession>
<dbReference type="InterPro" id="IPR000847">
    <property type="entry name" value="LysR_HTH_N"/>
</dbReference>
<keyword evidence="4" id="KW-0804">Transcription</keyword>
<dbReference type="RefSeq" id="WP_074296694.1">
    <property type="nucleotide sequence ID" value="NZ_FSRU01000001.1"/>
</dbReference>
<dbReference type="EMBL" id="FSRU01000001">
    <property type="protein sequence ID" value="SIO45864.1"/>
    <property type="molecule type" value="Genomic_DNA"/>
</dbReference>
<keyword evidence="8" id="KW-1185">Reference proteome</keyword>
<dbReference type="Gene3D" id="1.10.10.10">
    <property type="entry name" value="Winged helix-like DNA-binding domain superfamily/Winged helix DNA-binding domain"/>
    <property type="match status" value="1"/>
</dbReference>
<keyword evidence="2" id="KW-0805">Transcription regulation</keyword>
<evidence type="ECO:0000256" key="2">
    <source>
        <dbReference type="ARBA" id="ARBA00023015"/>
    </source>
</evidence>
<feature type="region of interest" description="Disordered" evidence="5">
    <location>
        <begin position="348"/>
        <end position="379"/>
    </location>
</feature>
<dbReference type="Pfam" id="PF00126">
    <property type="entry name" value="HTH_1"/>
    <property type="match status" value="1"/>
</dbReference>
<evidence type="ECO:0000256" key="4">
    <source>
        <dbReference type="ARBA" id="ARBA00023163"/>
    </source>
</evidence>
<dbReference type="AlphaFoldDB" id="A0A1N6JN88"/>
<dbReference type="SUPFAM" id="SSF46785">
    <property type="entry name" value="Winged helix' DNA-binding domain"/>
    <property type="match status" value="1"/>
</dbReference>
<dbReference type="InterPro" id="IPR036388">
    <property type="entry name" value="WH-like_DNA-bd_sf"/>
</dbReference>
<sequence length="379" mass="41538">MKNITIRQLKAFESVARHLSFSRAAEDLHLTQPAVSMQVKQVEDQAGLPLFSHIGRRILLTEAGKLLLRHSMVILADLKAAEQSIASLQSGGAQRLRVGLITSGSYFFPHLISAFMQDRSHINLDMTVRSRDQLIGLLRSDQIDLAVMVHAPDDPAIVAEAFAPNSFVLVAAPTHPLADERDIPYARIALECLIVRESGTDTRSAANDTFRSLASTPRFMEIGCAEAIKQSVMAGMGISFLSAQAVQSEVRAGLLKVLDVQGFPLKRHWCAVHRADRHLPPAALDFRQFLLAEGGARLEHFTGIDKVHTGMDIPRPDDAARETRTIATTSARHEVALRTRALLRDDGLPDEHHVQGQNHAGGDDSSADQLAARRKSAHH</sequence>
<dbReference type="GO" id="GO:0000976">
    <property type="term" value="F:transcription cis-regulatory region binding"/>
    <property type="evidence" value="ECO:0007669"/>
    <property type="project" value="TreeGrafter"/>
</dbReference>
<comment type="similarity">
    <text evidence="1">Belongs to the LysR transcriptional regulatory family.</text>
</comment>
<feature type="domain" description="HTH lysR-type" evidence="6">
    <location>
        <begin position="4"/>
        <end position="61"/>
    </location>
</feature>
<dbReference type="PANTHER" id="PTHR30126">
    <property type="entry name" value="HTH-TYPE TRANSCRIPTIONAL REGULATOR"/>
    <property type="match status" value="1"/>
</dbReference>
<dbReference type="SUPFAM" id="SSF53850">
    <property type="entry name" value="Periplasmic binding protein-like II"/>
    <property type="match status" value="1"/>
</dbReference>
<dbReference type="PROSITE" id="PS50931">
    <property type="entry name" value="HTH_LYSR"/>
    <property type="match status" value="1"/>
</dbReference>
<dbReference type="PANTHER" id="PTHR30126:SF5">
    <property type="entry name" value="HTH-TYPE TRANSCRIPTIONAL ACTIVATOR CMPR"/>
    <property type="match status" value="1"/>
</dbReference>
<evidence type="ECO:0000256" key="1">
    <source>
        <dbReference type="ARBA" id="ARBA00009437"/>
    </source>
</evidence>